<evidence type="ECO:0000256" key="4">
    <source>
        <dbReference type="ARBA" id="ARBA00022691"/>
    </source>
</evidence>
<feature type="domain" description="Methyltransferase small" evidence="6">
    <location>
        <begin position="98"/>
        <end position="193"/>
    </location>
</feature>
<evidence type="ECO:0000313" key="9">
    <source>
        <dbReference type="Proteomes" id="UP000256856"/>
    </source>
</evidence>
<evidence type="ECO:0000259" key="6">
    <source>
        <dbReference type="Pfam" id="PF05175"/>
    </source>
</evidence>
<dbReference type="Gene3D" id="3.40.50.150">
    <property type="entry name" value="Vaccinia Virus protein VP39"/>
    <property type="match status" value="1"/>
</dbReference>
<keyword evidence="9" id="KW-1185">Reference proteome</keyword>
<dbReference type="Gene3D" id="1.10.8.10">
    <property type="entry name" value="DNA helicase RuvA subunit, C-terminal domain"/>
    <property type="match status" value="1"/>
</dbReference>
<dbReference type="NCBIfam" id="TIGR00536">
    <property type="entry name" value="hemK_fam"/>
    <property type="match status" value="1"/>
</dbReference>
<feature type="domain" description="Release factor glutamine methyltransferase N-terminal" evidence="7">
    <location>
        <begin position="21"/>
        <end position="74"/>
    </location>
</feature>
<evidence type="ECO:0000256" key="2">
    <source>
        <dbReference type="ARBA" id="ARBA00022603"/>
    </source>
</evidence>
<organism evidence="8 9">
    <name type="scientific">Candidatus Purcelliella pentastirinorum</name>
    <dbReference type="NCBI Taxonomy" id="472834"/>
    <lineage>
        <taxon>Bacteria</taxon>
        <taxon>Pseudomonadati</taxon>
        <taxon>Pseudomonadota</taxon>
        <taxon>Gammaproteobacteria</taxon>
        <taxon>Enterobacterales</taxon>
        <taxon>Enterobacteriaceae</taxon>
        <taxon>Candidatus Purcelliella</taxon>
    </lineage>
</organism>
<dbReference type="Proteomes" id="UP000256856">
    <property type="component" value="Chromosome"/>
</dbReference>
<sequence>MLLMKISSWISSIIPLISYCNPKLYAEIFLIYVTGRSKKWLLLHDDYLLNSYQIISLKKCVDRLCMGEPVCYIVKECEFWSLPLILNNDVFIPRPETEILVEKLLDKLSINCNSKILELGTGSGAISLAIAKERPFSKIIAVDYSINSIRLAKYNAMMLKLNNVSFFLSDWYVIFDSIKFEYIISNPPYLSIHDINCNNSLKFEPYGALFSKYDGIYDIEFIINNSSKYLYNNGWLLLEHSYNQKNIVQDIFYNNNFVNIFTFKDYHGHDRVTLGMKY</sequence>
<dbReference type="Pfam" id="PF05175">
    <property type="entry name" value="MTS"/>
    <property type="match status" value="1"/>
</dbReference>
<protein>
    <recommendedName>
        <fullName evidence="1">peptide chain release factor N(5)-glutamine methyltransferase</fullName>
        <ecNumber evidence="1">2.1.1.297</ecNumber>
    </recommendedName>
</protein>
<dbReference type="CDD" id="cd02440">
    <property type="entry name" value="AdoMet_MTases"/>
    <property type="match status" value="1"/>
</dbReference>
<keyword evidence="2 8" id="KW-0489">Methyltransferase</keyword>
<keyword evidence="3 8" id="KW-0808">Transferase</keyword>
<accession>A0A346E039</accession>
<dbReference type="GO" id="GO:0102559">
    <property type="term" value="F:peptide chain release factor N(5)-glutamine methyltransferase activity"/>
    <property type="evidence" value="ECO:0007669"/>
    <property type="project" value="UniProtKB-EC"/>
</dbReference>
<dbReference type="PROSITE" id="PS00092">
    <property type="entry name" value="N6_MTASE"/>
    <property type="match status" value="1"/>
</dbReference>
<dbReference type="GO" id="GO:0032259">
    <property type="term" value="P:methylation"/>
    <property type="evidence" value="ECO:0007669"/>
    <property type="project" value="UniProtKB-KW"/>
</dbReference>
<dbReference type="InterPro" id="IPR019874">
    <property type="entry name" value="RF_methyltr_PrmC"/>
</dbReference>
<dbReference type="InterPro" id="IPR029063">
    <property type="entry name" value="SAM-dependent_MTases_sf"/>
</dbReference>
<dbReference type="InterPro" id="IPR004556">
    <property type="entry name" value="HemK-like"/>
</dbReference>
<name>A0A346E039_9ENTR</name>
<proteinExistence type="predicted"/>
<dbReference type="PANTHER" id="PTHR18895">
    <property type="entry name" value="HEMK METHYLTRANSFERASE"/>
    <property type="match status" value="1"/>
</dbReference>
<dbReference type="NCBIfam" id="TIGR03534">
    <property type="entry name" value="RF_mod_PrmC"/>
    <property type="match status" value="1"/>
</dbReference>
<dbReference type="Pfam" id="PF17827">
    <property type="entry name" value="PrmC_N"/>
    <property type="match status" value="1"/>
</dbReference>
<evidence type="ECO:0000256" key="3">
    <source>
        <dbReference type="ARBA" id="ARBA00022679"/>
    </source>
</evidence>
<evidence type="ECO:0000259" key="7">
    <source>
        <dbReference type="Pfam" id="PF17827"/>
    </source>
</evidence>
<dbReference type="EC" id="2.1.1.297" evidence="1"/>
<dbReference type="AlphaFoldDB" id="A0A346E039"/>
<dbReference type="InterPro" id="IPR040758">
    <property type="entry name" value="PrmC_N"/>
</dbReference>
<dbReference type="SUPFAM" id="SSF53335">
    <property type="entry name" value="S-adenosyl-L-methionine-dependent methyltransferases"/>
    <property type="match status" value="1"/>
</dbReference>
<comment type="catalytic activity">
    <reaction evidence="5">
        <text>L-glutaminyl-[peptide chain release factor] + S-adenosyl-L-methionine = N(5)-methyl-L-glutaminyl-[peptide chain release factor] + S-adenosyl-L-homocysteine + H(+)</text>
        <dbReference type="Rhea" id="RHEA:42896"/>
        <dbReference type="Rhea" id="RHEA-COMP:10271"/>
        <dbReference type="Rhea" id="RHEA-COMP:10272"/>
        <dbReference type="ChEBI" id="CHEBI:15378"/>
        <dbReference type="ChEBI" id="CHEBI:30011"/>
        <dbReference type="ChEBI" id="CHEBI:57856"/>
        <dbReference type="ChEBI" id="CHEBI:59789"/>
        <dbReference type="ChEBI" id="CHEBI:61891"/>
        <dbReference type="EC" id="2.1.1.297"/>
    </reaction>
</comment>
<dbReference type="GO" id="GO:0003676">
    <property type="term" value="F:nucleic acid binding"/>
    <property type="evidence" value="ECO:0007669"/>
    <property type="project" value="InterPro"/>
</dbReference>
<evidence type="ECO:0000313" key="8">
    <source>
        <dbReference type="EMBL" id="AXN02344.1"/>
    </source>
</evidence>
<dbReference type="InterPro" id="IPR007848">
    <property type="entry name" value="Small_mtfrase_dom"/>
</dbReference>
<reference evidence="8 9" key="1">
    <citation type="submission" date="2018-03" db="EMBL/GenBank/DDBJ databases">
        <title>A parallel universe: an anciently diverged bacterial symbiosis in a Hawaiian planthopper (Hemiptera: Cixiidae) reveals rearranged nutritional responsibilities.</title>
        <authorList>
            <person name="Bennett G."/>
            <person name="Mao M."/>
        </authorList>
    </citation>
    <scope>NUCLEOTIDE SEQUENCE [LARGE SCALE GENOMIC DNA]</scope>
    <source>
        <strain evidence="8 9">OLIH</strain>
    </source>
</reference>
<dbReference type="EMBL" id="CP028374">
    <property type="protein sequence ID" value="AXN02344.1"/>
    <property type="molecule type" value="Genomic_DNA"/>
</dbReference>
<keyword evidence="4" id="KW-0949">S-adenosyl-L-methionine</keyword>
<evidence type="ECO:0000256" key="1">
    <source>
        <dbReference type="ARBA" id="ARBA00012771"/>
    </source>
</evidence>
<evidence type="ECO:0000256" key="5">
    <source>
        <dbReference type="ARBA" id="ARBA00048391"/>
    </source>
</evidence>
<dbReference type="InterPro" id="IPR050320">
    <property type="entry name" value="N5-glutamine_MTase"/>
</dbReference>
<dbReference type="PANTHER" id="PTHR18895:SF74">
    <property type="entry name" value="MTRF1L RELEASE FACTOR GLUTAMINE METHYLTRANSFERASE"/>
    <property type="match status" value="1"/>
</dbReference>
<gene>
    <name evidence="8" type="ORF">C9I82_388</name>
</gene>
<dbReference type="InterPro" id="IPR002052">
    <property type="entry name" value="DNA_methylase_N6_adenine_CS"/>
</dbReference>
<dbReference type="KEGG" id="ppet:C9I82_388"/>